<dbReference type="EMBL" id="KB201847">
    <property type="protein sequence ID" value="ESO94347.1"/>
    <property type="molecule type" value="Genomic_DNA"/>
</dbReference>
<feature type="compositionally biased region" description="Polar residues" evidence="6">
    <location>
        <begin position="1705"/>
        <end position="1735"/>
    </location>
</feature>
<dbReference type="SUPFAM" id="SSF56112">
    <property type="entry name" value="Protein kinase-like (PK-like)"/>
    <property type="match status" value="1"/>
</dbReference>
<evidence type="ECO:0000256" key="5">
    <source>
        <dbReference type="ARBA" id="ARBA00022840"/>
    </source>
</evidence>
<dbReference type="OMA" id="HAIRMGP"/>
<name>V4AC14_LOTGI</name>
<dbReference type="Gene3D" id="1.10.510.10">
    <property type="entry name" value="Transferase(Phosphotransferase) domain 1"/>
    <property type="match status" value="1"/>
</dbReference>
<evidence type="ECO:0000256" key="4">
    <source>
        <dbReference type="ARBA" id="ARBA00022777"/>
    </source>
</evidence>
<keyword evidence="9" id="KW-1185">Reference proteome</keyword>
<dbReference type="RefSeq" id="XP_009055187.1">
    <property type="nucleotide sequence ID" value="XM_009056939.1"/>
</dbReference>
<dbReference type="Pfam" id="PF00069">
    <property type="entry name" value="Pkinase"/>
    <property type="match status" value="1"/>
</dbReference>
<feature type="region of interest" description="Disordered" evidence="6">
    <location>
        <begin position="1180"/>
        <end position="1203"/>
    </location>
</feature>
<feature type="region of interest" description="Disordered" evidence="6">
    <location>
        <begin position="806"/>
        <end position="834"/>
    </location>
</feature>
<dbReference type="InterPro" id="IPR011009">
    <property type="entry name" value="Kinase-like_dom_sf"/>
</dbReference>
<keyword evidence="2" id="KW-0808">Transferase</keyword>
<evidence type="ECO:0000256" key="6">
    <source>
        <dbReference type="SAM" id="MobiDB-lite"/>
    </source>
</evidence>
<dbReference type="CTD" id="20238722"/>
<keyword evidence="1" id="KW-0723">Serine/threonine-protein kinase</keyword>
<feature type="compositionally biased region" description="Polar residues" evidence="6">
    <location>
        <begin position="941"/>
        <end position="952"/>
    </location>
</feature>
<dbReference type="Gene3D" id="3.30.200.20">
    <property type="entry name" value="Phosphorylase Kinase, domain 1"/>
    <property type="match status" value="1"/>
</dbReference>
<evidence type="ECO:0000313" key="9">
    <source>
        <dbReference type="Proteomes" id="UP000030746"/>
    </source>
</evidence>
<dbReference type="PROSITE" id="PS50011">
    <property type="entry name" value="PROTEIN_KINASE_DOM"/>
    <property type="match status" value="1"/>
</dbReference>
<accession>V4AC14</accession>
<keyword evidence="5" id="KW-0067">ATP-binding</keyword>
<feature type="region of interest" description="Disordered" evidence="6">
    <location>
        <begin position="1479"/>
        <end position="1527"/>
    </location>
</feature>
<feature type="compositionally biased region" description="Basic and acidic residues" evidence="6">
    <location>
        <begin position="1113"/>
        <end position="1135"/>
    </location>
</feature>
<feature type="region of interest" description="Disordered" evidence="6">
    <location>
        <begin position="1453"/>
        <end position="1472"/>
    </location>
</feature>
<evidence type="ECO:0000313" key="8">
    <source>
        <dbReference type="EMBL" id="ESO94347.1"/>
    </source>
</evidence>
<dbReference type="HOGENOM" id="CLU_234675_0_0_1"/>
<feature type="compositionally biased region" description="Polar residues" evidence="6">
    <location>
        <begin position="538"/>
        <end position="562"/>
    </location>
</feature>
<dbReference type="SMART" id="SM00220">
    <property type="entry name" value="S_TKc"/>
    <property type="match status" value="1"/>
</dbReference>
<sequence>MPRTSAFSTAIRSSNDLIHLEPVNYQCLSSLTVGLNYLYKNSRYGRTKHGRGKTDEKGKYHPCPGEILARRYKILQTLSKQGQSGIILKAQDLYSQTEVTIKVLHVKYYGIGIQEAHLLSTLKTADPYHVSRTVRLLATFKHKEHYCMVFESLHPEPITELSCLTQTTDVTQKLNYIRKLTVKLLQVLSFLQQQNMIHADLKPENILLKDKNDIDSIRVIDFGNAIHHVHQEVSMYYEKFELQTLLYRAPEVMFGIPFGCEVDMWSLGCIIVELFLGTPLFLGENKTELIIEIVDILGPLPTEIFQRGKFYKELSQYTSKHTIKDATLEILNQLTDCYDYTFANFLSGLLKLNPDERLTPLSALQHPFLAPEFNMGVVLKSQGSKDSMFVLKTENYTERPKISPDIKRQNPTSYDLLRLGTTSESCHNIAVVCPFSKSKQGRVSVVPQVSAVPPLIEMPSQRQARSSIDNASSVHGQRNSNQWNSAYNDHHSRRNRTARSNMNLRRNTVQEEELSATSPVRIFTDLQNKQRQHNLHTLSDAGSLNNLQSGSQSPYHISDQNPPVSPTAEVYALSTERPSSSEGDLTAASPRKIRRLSSRRNHIDYRLQKSLNPRVPTPALTVSPVNRHAQIDQAISTEFENVVSQNSETGVTVTKHDCGSNCTKNPRVQMNSFESKDIIELEPTSQATDPQSTELINISDEDPGHDHVEMVTRCSLPSNHTKHINILPVREVSSIKSVSPNVTIDGETAHDVTVIEKGESSDEPVAELIEGNRIEGNRIQGTLSLLNHGVVKSCNDSTERVLTSTPMTGYVKPSSSKLMPKKRLSSPSNSTRNELISPLCSTEWLDSTEDSSKRINQQSHSLCSNKRDMRDEYHQQKMSNHSTSIQTPLCSSSSPIHQSACHLINTNTTSKQSLQTDQNSSEFETIYSSLVQKSSKPDPQPSTSRETRASSTLKRKKARGHCAIELGQKSQTPERVIQTTSASGSGGQKSQTPERVIQTTSASGSCDPASMVIKVEPLDNDSGFQEVPLCSSKIHFLSPLKQEIKEESIDYEVQSNTTKNTPGNQDSPNGGEHEIKDHNHIKEEIKDNEYQETVSRRSECSSEPEPKFLGMKVKSDIKQETDTKYSEGERAPEYRGVKYENESPISRVQTCKANLRDLQRPVKAKAVDLEVKITSPMINDDVSQRSEVPPRRGRASSKALEPNYSGSHIPLAMEMNVGSSESNVYRSTAIRKFMTKVTAQSAQFPSPSSLKVNQSPRRVSKALESEVRSQIVESPRTSTFQKSPARVSGSSLRQFHPKIITSVHGFDSPLLPGREDSSSPESVVFSPQKLKRIENGTIYFEGFDKYISKRELSEKVIKILPETKPKPQRVYSSTESDLSESTASYIRKNIRAKRVQLPRRMPSKVLKQPKKALLGLSTTSNDYEKATASTDQSSAVKDSSQCKEFVAGLATNHRNHSCQKQKPGKRNVQNRAAVKRILKRWKLRKDSSADHSNSDEKHHCQPSSQNSEISVTHMTQRNDQDLNKDTDTGIAPEEEYIVEKHSVSPNDPNMSPNLQEYSWNLLDRDAERQVLEKEWSQIARANNYFGSQAPVGRNRIGISNTEKPSFEDAEVLEDVATIEEEEHDQMTLYSPSHTPVISMTPNFANTPSSPIDYFEICRNPSISEDNLSEIDAIPYASGVKAEIRNLLDQGFDLCPVLKPEHGKSNQRLDSVPYSPTQSPFVLTSTPDPGSIPTNSQRRRSKQRSFVSPPSRPPLDSPRPQRRHKSISQRFVDSGVGQSISPKVSFKFKKPKSCMSNFKRRQLSIGTSESESIGCSDLSEVSSPGYSVSNDSSSSFAPSSGAEVAYSPSQEPVLSSSQTIERKRKFRSKPKMCVSELNTLGTCGTNRHLGASNRNRHSQISDELNIEPDDIGTPDQIVTPERQWQRNLRRRDTIPRLDRSDPNVALYGAFVYFAKKLS</sequence>
<evidence type="ECO:0000256" key="2">
    <source>
        <dbReference type="ARBA" id="ARBA00022679"/>
    </source>
</evidence>
<feature type="domain" description="Protein kinase" evidence="7">
    <location>
        <begin position="73"/>
        <end position="369"/>
    </location>
</feature>
<feature type="compositionally biased region" description="Polar residues" evidence="6">
    <location>
        <begin position="825"/>
        <end position="834"/>
    </location>
</feature>
<feature type="compositionally biased region" description="Polar residues" evidence="6">
    <location>
        <begin position="1054"/>
        <end position="1068"/>
    </location>
</feature>
<organism evidence="8 9">
    <name type="scientific">Lottia gigantea</name>
    <name type="common">Giant owl limpet</name>
    <dbReference type="NCBI Taxonomy" id="225164"/>
    <lineage>
        <taxon>Eukaryota</taxon>
        <taxon>Metazoa</taxon>
        <taxon>Spiralia</taxon>
        <taxon>Lophotrochozoa</taxon>
        <taxon>Mollusca</taxon>
        <taxon>Gastropoda</taxon>
        <taxon>Patellogastropoda</taxon>
        <taxon>Lottioidea</taxon>
        <taxon>Lottiidae</taxon>
        <taxon>Lottia</taxon>
    </lineage>
</organism>
<feature type="compositionally biased region" description="Basic residues" evidence="6">
    <location>
        <begin position="1453"/>
        <end position="1465"/>
    </location>
</feature>
<dbReference type="GeneID" id="20238722"/>
<dbReference type="Proteomes" id="UP000030746">
    <property type="component" value="Unassembled WGS sequence"/>
</dbReference>
<feature type="compositionally biased region" description="Polar residues" evidence="6">
    <location>
        <begin position="1846"/>
        <end position="1858"/>
    </location>
</feature>
<feature type="compositionally biased region" description="Basic and acidic residues" evidence="6">
    <location>
        <begin position="1516"/>
        <end position="1527"/>
    </location>
</feature>
<evidence type="ECO:0000259" key="7">
    <source>
        <dbReference type="PROSITE" id="PS50011"/>
    </source>
</evidence>
<feature type="region of interest" description="Disordered" evidence="6">
    <location>
        <begin position="460"/>
        <end position="501"/>
    </location>
</feature>
<protein>
    <recommendedName>
        <fullName evidence="7">Protein kinase domain-containing protein</fullName>
    </recommendedName>
</protein>
<reference evidence="8 9" key="1">
    <citation type="journal article" date="2013" name="Nature">
        <title>Insights into bilaterian evolution from three spiralian genomes.</title>
        <authorList>
            <person name="Simakov O."/>
            <person name="Marletaz F."/>
            <person name="Cho S.J."/>
            <person name="Edsinger-Gonzales E."/>
            <person name="Havlak P."/>
            <person name="Hellsten U."/>
            <person name="Kuo D.H."/>
            <person name="Larsson T."/>
            <person name="Lv J."/>
            <person name="Arendt D."/>
            <person name="Savage R."/>
            <person name="Osoegawa K."/>
            <person name="de Jong P."/>
            <person name="Grimwood J."/>
            <person name="Chapman J.A."/>
            <person name="Shapiro H."/>
            <person name="Aerts A."/>
            <person name="Otillar R.P."/>
            <person name="Terry A.Y."/>
            <person name="Boore J.L."/>
            <person name="Grigoriev I.V."/>
            <person name="Lindberg D.R."/>
            <person name="Seaver E.C."/>
            <person name="Weisblat D.A."/>
            <person name="Putnam N.H."/>
            <person name="Rokhsar D.S."/>
        </authorList>
    </citation>
    <scope>NUCLEOTIDE SEQUENCE [LARGE SCALE GENOMIC DNA]</scope>
</reference>
<dbReference type="OrthoDB" id="9332038at2759"/>
<gene>
    <name evidence="8" type="ORF">LOTGIDRAFT_161573</name>
</gene>
<proteinExistence type="predicted"/>
<keyword evidence="3" id="KW-0547">Nucleotide-binding</keyword>
<dbReference type="STRING" id="225164.V4AC14"/>
<dbReference type="PANTHER" id="PTHR24058">
    <property type="entry name" value="DUAL SPECIFICITY PROTEIN KINASE"/>
    <property type="match status" value="1"/>
</dbReference>
<feature type="compositionally biased region" description="Low complexity" evidence="6">
    <location>
        <begin position="1821"/>
        <end position="1839"/>
    </location>
</feature>
<dbReference type="InterPro" id="IPR050494">
    <property type="entry name" value="Ser_Thr_dual-spec_kinase"/>
</dbReference>
<feature type="compositionally biased region" description="Polar residues" evidence="6">
    <location>
        <begin position="968"/>
        <end position="1004"/>
    </location>
</feature>
<feature type="compositionally biased region" description="Polar residues" evidence="6">
    <location>
        <begin position="806"/>
        <end position="817"/>
    </location>
</feature>
<dbReference type="InterPro" id="IPR000719">
    <property type="entry name" value="Prot_kinase_dom"/>
</dbReference>
<dbReference type="InterPro" id="IPR008271">
    <property type="entry name" value="Ser/Thr_kinase_AS"/>
</dbReference>
<dbReference type="PANTHER" id="PTHR24058:SF130">
    <property type="entry name" value="SERINE_THREONINE PROTEIN KINASES-RELATED"/>
    <property type="match status" value="1"/>
</dbReference>
<feature type="compositionally biased region" description="Basic and acidic residues" evidence="6">
    <location>
        <begin position="1071"/>
        <end position="1106"/>
    </location>
</feature>
<feature type="region of interest" description="Disordered" evidence="6">
    <location>
        <begin position="1702"/>
        <end position="1773"/>
    </location>
</feature>
<evidence type="ECO:0000256" key="1">
    <source>
        <dbReference type="ARBA" id="ARBA00022527"/>
    </source>
</evidence>
<feature type="region of interest" description="Disordered" evidence="6">
    <location>
        <begin position="1054"/>
        <end position="1135"/>
    </location>
</feature>
<feature type="compositionally biased region" description="Basic and acidic residues" evidence="6">
    <location>
        <begin position="1484"/>
        <end position="1499"/>
    </location>
</feature>
<feature type="compositionally biased region" description="Polar residues" evidence="6">
    <location>
        <begin position="460"/>
        <end position="487"/>
    </location>
</feature>
<dbReference type="KEGG" id="lgi:LOTGIDRAFT_161573"/>
<feature type="region of interest" description="Disordered" evidence="6">
    <location>
        <begin position="538"/>
        <end position="590"/>
    </location>
</feature>
<evidence type="ECO:0000256" key="3">
    <source>
        <dbReference type="ARBA" id="ARBA00022741"/>
    </source>
</evidence>
<dbReference type="GO" id="GO:0004674">
    <property type="term" value="F:protein serine/threonine kinase activity"/>
    <property type="evidence" value="ECO:0007669"/>
    <property type="project" value="UniProtKB-KW"/>
</dbReference>
<dbReference type="PROSITE" id="PS00108">
    <property type="entry name" value="PROTEIN_KINASE_ST"/>
    <property type="match status" value="1"/>
</dbReference>
<feature type="compositionally biased region" description="Polar residues" evidence="6">
    <location>
        <begin position="1501"/>
        <end position="1515"/>
    </location>
</feature>
<feature type="region of interest" description="Disordered" evidence="6">
    <location>
        <begin position="930"/>
        <end position="1005"/>
    </location>
</feature>
<feature type="region of interest" description="Disordered" evidence="6">
    <location>
        <begin position="1804"/>
        <end position="1865"/>
    </location>
</feature>
<keyword evidence="4" id="KW-0418">Kinase</keyword>
<dbReference type="GO" id="GO:0005524">
    <property type="term" value="F:ATP binding"/>
    <property type="evidence" value="ECO:0007669"/>
    <property type="project" value="UniProtKB-KW"/>
</dbReference>